<name>A0A6J4JNR6_9SPHI</name>
<evidence type="ECO:0000259" key="6">
    <source>
        <dbReference type="PROSITE" id="PS51296"/>
    </source>
</evidence>
<dbReference type="Gene3D" id="2.102.10.10">
    <property type="entry name" value="Rieske [2Fe-2S] iron-sulphur domain"/>
    <property type="match status" value="1"/>
</dbReference>
<reference evidence="7" key="1">
    <citation type="submission" date="2020-02" db="EMBL/GenBank/DDBJ databases">
        <authorList>
            <person name="Meier V. D."/>
        </authorList>
    </citation>
    <scope>NUCLEOTIDE SEQUENCE</scope>
    <source>
        <strain evidence="7">AVDCRST_MAG56</strain>
    </source>
</reference>
<dbReference type="InterPro" id="IPR017941">
    <property type="entry name" value="Rieske_2Fe-2S"/>
</dbReference>
<proteinExistence type="predicted"/>
<protein>
    <recommendedName>
        <fullName evidence="6">Rieske domain-containing protein</fullName>
    </recommendedName>
</protein>
<keyword evidence="4" id="KW-0411">Iron-sulfur</keyword>
<dbReference type="PROSITE" id="PS51257">
    <property type="entry name" value="PROKAR_LIPOPROTEIN"/>
    <property type="match status" value="1"/>
</dbReference>
<evidence type="ECO:0000256" key="3">
    <source>
        <dbReference type="ARBA" id="ARBA00023004"/>
    </source>
</evidence>
<keyword evidence="3" id="KW-0408">Iron</keyword>
<feature type="domain" description="Rieske" evidence="6">
    <location>
        <begin position="51"/>
        <end position="144"/>
    </location>
</feature>
<dbReference type="SUPFAM" id="SSF50022">
    <property type="entry name" value="ISP domain"/>
    <property type="match status" value="1"/>
</dbReference>
<dbReference type="Pfam" id="PF00355">
    <property type="entry name" value="Rieske"/>
    <property type="match status" value="1"/>
</dbReference>
<keyword evidence="5" id="KW-1015">Disulfide bond</keyword>
<dbReference type="InterPro" id="IPR014349">
    <property type="entry name" value="Rieske_Fe-S_prot"/>
</dbReference>
<dbReference type="GO" id="GO:0051537">
    <property type="term" value="F:2 iron, 2 sulfur cluster binding"/>
    <property type="evidence" value="ECO:0007669"/>
    <property type="project" value="UniProtKB-KW"/>
</dbReference>
<keyword evidence="2" id="KW-0479">Metal-binding</keyword>
<dbReference type="PROSITE" id="PS51296">
    <property type="entry name" value="RIESKE"/>
    <property type="match status" value="1"/>
</dbReference>
<keyword evidence="1" id="KW-0001">2Fe-2S</keyword>
<evidence type="ECO:0000256" key="4">
    <source>
        <dbReference type="ARBA" id="ARBA00023014"/>
    </source>
</evidence>
<dbReference type="GO" id="GO:0046872">
    <property type="term" value="F:metal ion binding"/>
    <property type="evidence" value="ECO:0007669"/>
    <property type="project" value="UniProtKB-KW"/>
</dbReference>
<gene>
    <name evidence="7" type="ORF">AVDCRST_MAG56-3921</name>
</gene>
<dbReference type="AlphaFoldDB" id="A0A6J4JNR6"/>
<dbReference type="EMBL" id="CADCTQ010000328">
    <property type="protein sequence ID" value="CAA9283542.1"/>
    <property type="molecule type" value="Genomic_DNA"/>
</dbReference>
<dbReference type="CDD" id="cd03467">
    <property type="entry name" value="Rieske"/>
    <property type="match status" value="1"/>
</dbReference>
<dbReference type="PANTHER" id="PTHR10134">
    <property type="entry name" value="CYTOCHROME B-C1 COMPLEX SUBUNIT RIESKE, MITOCHONDRIAL"/>
    <property type="match status" value="1"/>
</dbReference>
<organism evidence="7">
    <name type="scientific">uncultured Cytophagales bacterium</name>
    <dbReference type="NCBI Taxonomy" id="158755"/>
    <lineage>
        <taxon>Bacteria</taxon>
        <taxon>Pseudomonadati</taxon>
        <taxon>Bacteroidota</taxon>
        <taxon>Sphingobacteriia</taxon>
        <taxon>Sphingobacteriales</taxon>
        <taxon>environmental samples</taxon>
    </lineage>
</organism>
<evidence type="ECO:0000313" key="7">
    <source>
        <dbReference type="EMBL" id="CAA9283542.1"/>
    </source>
</evidence>
<dbReference type="InterPro" id="IPR036922">
    <property type="entry name" value="Rieske_2Fe-2S_sf"/>
</dbReference>
<evidence type="ECO:0000256" key="1">
    <source>
        <dbReference type="ARBA" id="ARBA00022714"/>
    </source>
</evidence>
<evidence type="ECO:0000256" key="2">
    <source>
        <dbReference type="ARBA" id="ARBA00022723"/>
    </source>
</evidence>
<sequence length="149" mass="15846">MTRAEFIRSLGLSSGALMAVYCLGGLTACSKEQPDPDPAKPGDKLDLSLDLNSPTYSKLQTNGQFAIVTDQPIIVARKNDGTFVAVSKDCTHQGAQVTYQAASDRFNCPLHNSNFSPTGSVLNGPATSALKQYKTELNSAGTTLRVYEG</sequence>
<evidence type="ECO:0000256" key="5">
    <source>
        <dbReference type="ARBA" id="ARBA00023157"/>
    </source>
</evidence>
<accession>A0A6J4JNR6</accession>